<feature type="compositionally biased region" description="Polar residues" evidence="1">
    <location>
        <begin position="60"/>
        <end position="71"/>
    </location>
</feature>
<proteinExistence type="predicted"/>
<organism evidence="2 3">
    <name type="scientific">Pisolithus tinctorius Marx 270</name>
    <dbReference type="NCBI Taxonomy" id="870435"/>
    <lineage>
        <taxon>Eukaryota</taxon>
        <taxon>Fungi</taxon>
        <taxon>Dikarya</taxon>
        <taxon>Basidiomycota</taxon>
        <taxon>Agaricomycotina</taxon>
        <taxon>Agaricomycetes</taxon>
        <taxon>Agaricomycetidae</taxon>
        <taxon>Boletales</taxon>
        <taxon>Sclerodermatineae</taxon>
        <taxon>Pisolithaceae</taxon>
        <taxon>Pisolithus</taxon>
    </lineage>
</organism>
<name>A0A0C3KLE0_PISTI</name>
<keyword evidence="3" id="KW-1185">Reference proteome</keyword>
<feature type="region of interest" description="Disordered" evidence="1">
    <location>
        <begin position="52"/>
        <end position="71"/>
    </location>
</feature>
<evidence type="ECO:0000313" key="2">
    <source>
        <dbReference type="EMBL" id="KIO10417.1"/>
    </source>
</evidence>
<dbReference type="InParanoid" id="A0A0C3KLE0"/>
<dbReference type="HOGENOM" id="CLU_2741100_0_0_1"/>
<evidence type="ECO:0000313" key="3">
    <source>
        <dbReference type="Proteomes" id="UP000054217"/>
    </source>
</evidence>
<dbReference type="AlphaFoldDB" id="A0A0C3KLE0"/>
<protein>
    <submittedName>
        <fullName evidence="2">Uncharacterized protein</fullName>
    </submittedName>
</protein>
<reference evidence="2 3" key="1">
    <citation type="submission" date="2014-04" db="EMBL/GenBank/DDBJ databases">
        <authorList>
            <consortium name="DOE Joint Genome Institute"/>
            <person name="Kuo A."/>
            <person name="Kohler A."/>
            <person name="Costa M.D."/>
            <person name="Nagy L.G."/>
            <person name="Floudas D."/>
            <person name="Copeland A."/>
            <person name="Barry K.W."/>
            <person name="Cichocki N."/>
            <person name="Veneault-Fourrey C."/>
            <person name="LaButti K."/>
            <person name="Lindquist E.A."/>
            <person name="Lipzen A."/>
            <person name="Lundell T."/>
            <person name="Morin E."/>
            <person name="Murat C."/>
            <person name="Sun H."/>
            <person name="Tunlid A."/>
            <person name="Henrissat B."/>
            <person name="Grigoriev I.V."/>
            <person name="Hibbett D.S."/>
            <person name="Martin F."/>
            <person name="Nordberg H.P."/>
            <person name="Cantor M.N."/>
            <person name="Hua S.X."/>
        </authorList>
    </citation>
    <scope>NUCLEOTIDE SEQUENCE [LARGE SCALE GENOMIC DNA]</scope>
    <source>
        <strain evidence="2 3">Marx 270</strain>
    </source>
</reference>
<sequence length="71" mass="7890">MPFDISNLLCPIGLRRIASPKLRFSMIDHRVILYFSPKLAWMWADPPSSYPSVSVRPSSTGAESTSIIALP</sequence>
<evidence type="ECO:0000256" key="1">
    <source>
        <dbReference type="SAM" id="MobiDB-lite"/>
    </source>
</evidence>
<dbReference type="EMBL" id="KN831952">
    <property type="protein sequence ID" value="KIO10417.1"/>
    <property type="molecule type" value="Genomic_DNA"/>
</dbReference>
<dbReference type="Proteomes" id="UP000054217">
    <property type="component" value="Unassembled WGS sequence"/>
</dbReference>
<gene>
    <name evidence="2" type="ORF">M404DRAFT_995609</name>
</gene>
<reference evidence="3" key="2">
    <citation type="submission" date="2015-01" db="EMBL/GenBank/DDBJ databases">
        <title>Evolutionary Origins and Diversification of the Mycorrhizal Mutualists.</title>
        <authorList>
            <consortium name="DOE Joint Genome Institute"/>
            <consortium name="Mycorrhizal Genomics Consortium"/>
            <person name="Kohler A."/>
            <person name="Kuo A."/>
            <person name="Nagy L.G."/>
            <person name="Floudas D."/>
            <person name="Copeland A."/>
            <person name="Barry K.W."/>
            <person name="Cichocki N."/>
            <person name="Veneault-Fourrey C."/>
            <person name="LaButti K."/>
            <person name="Lindquist E.A."/>
            <person name="Lipzen A."/>
            <person name="Lundell T."/>
            <person name="Morin E."/>
            <person name="Murat C."/>
            <person name="Riley R."/>
            <person name="Ohm R."/>
            <person name="Sun H."/>
            <person name="Tunlid A."/>
            <person name="Henrissat B."/>
            <person name="Grigoriev I.V."/>
            <person name="Hibbett D.S."/>
            <person name="Martin F."/>
        </authorList>
    </citation>
    <scope>NUCLEOTIDE SEQUENCE [LARGE SCALE GENOMIC DNA]</scope>
    <source>
        <strain evidence="3">Marx 270</strain>
    </source>
</reference>
<accession>A0A0C3KLE0</accession>